<dbReference type="InterPro" id="IPR056595">
    <property type="entry name" value="Fact-SPT16_PH"/>
</dbReference>
<evidence type="ECO:0000256" key="8">
    <source>
        <dbReference type="ARBA" id="ARBA00023204"/>
    </source>
</evidence>
<dbReference type="AlphaFoldDB" id="A0A015KIM0"/>
<dbReference type="Pfam" id="PF21091">
    <property type="entry name" value="SPT16_C"/>
    <property type="match status" value="1"/>
</dbReference>
<evidence type="ECO:0000313" key="16">
    <source>
        <dbReference type="EMBL" id="EXX59486.1"/>
    </source>
</evidence>
<dbReference type="InterPro" id="IPR040258">
    <property type="entry name" value="Spt16"/>
</dbReference>
<dbReference type="OMA" id="YHINTIP"/>
<dbReference type="InterPro" id="IPR011993">
    <property type="entry name" value="PH-like_dom_sf"/>
</dbReference>
<dbReference type="SUPFAM" id="SSF55920">
    <property type="entry name" value="Creatinase/aminopeptidase"/>
    <property type="match status" value="1"/>
</dbReference>
<feature type="domain" description="Histone chaperone RTT106/FACT complex subunit SPT16-like middle" evidence="15">
    <location>
        <begin position="823"/>
        <end position="913"/>
    </location>
</feature>
<feature type="compositionally biased region" description="Basic and acidic residues" evidence="12">
    <location>
        <begin position="453"/>
        <end position="470"/>
    </location>
</feature>
<dbReference type="SMART" id="SM01286">
    <property type="entry name" value="SPT16"/>
    <property type="match status" value="1"/>
</dbReference>
<feature type="compositionally biased region" description="Basic and acidic residues" evidence="12">
    <location>
        <begin position="1005"/>
        <end position="1032"/>
    </location>
</feature>
<keyword evidence="9 10" id="KW-0539">Nucleus</keyword>
<dbReference type="Pfam" id="PF14826">
    <property type="entry name" value="FACT-Spt16_Nlob"/>
    <property type="match status" value="1"/>
</dbReference>
<dbReference type="Pfam" id="PF00557">
    <property type="entry name" value="Peptidase_M24"/>
    <property type="match status" value="1"/>
</dbReference>
<dbReference type="Gene3D" id="3.40.350.10">
    <property type="entry name" value="Creatinase/prolidase N-terminal domain"/>
    <property type="match status" value="1"/>
</dbReference>
<feature type="compositionally biased region" description="Low complexity" evidence="12">
    <location>
        <begin position="979"/>
        <end position="988"/>
    </location>
</feature>
<dbReference type="EMBL" id="JEMT01026415">
    <property type="protein sequence ID" value="EXX59486.1"/>
    <property type="molecule type" value="Genomic_DNA"/>
</dbReference>
<comment type="function">
    <text evidence="10">Component of the FACT complex, a general chromatin factor that acts to reorganize nucleosomes. The FACT complex is involved in multiple processes that require DNA as a template such as mRNA elongation, DNA replication and DNA repair. During transcription elongation the FACT complex acts as a histone chaperone that both destabilizes and restores nucleosomal structure. It facilitates the passage of RNA polymerase II and transcription by promoting the dissociation of one histone H2A-H2B dimer from the nucleosome, then subsequently promotes the reestablishment of the nucleosome following the passage of RNA polymerase II.</text>
</comment>
<keyword evidence="17" id="KW-1185">Reference proteome</keyword>
<dbReference type="GO" id="GO:0035101">
    <property type="term" value="C:FACT complex"/>
    <property type="evidence" value="ECO:0007669"/>
    <property type="project" value="UniProtKB-UniRule"/>
</dbReference>
<dbReference type="Gene3D" id="2.30.29.30">
    <property type="entry name" value="Pleckstrin-homology domain (PH domain)/Phosphotyrosine-binding domain (PTB)"/>
    <property type="match status" value="1"/>
</dbReference>
<protein>
    <recommendedName>
        <fullName evidence="10">FACT complex subunit</fullName>
    </recommendedName>
</protein>
<dbReference type="InterPro" id="IPR029149">
    <property type="entry name" value="Creatin/AminoP/Spt16_N"/>
</dbReference>
<evidence type="ECO:0000256" key="12">
    <source>
        <dbReference type="SAM" id="MobiDB-lite"/>
    </source>
</evidence>
<feature type="region of interest" description="Disordered" evidence="12">
    <location>
        <begin position="963"/>
        <end position="1039"/>
    </location>
</feature>
<dbReference type="SMART" id="SM01285">
    <property type="entry name" value="FACT-Spt16_Nlob"/>
    <property type="match status" value="1"/>
</dbReference>
<dbReference type="InterPro" id="IPR033825">
    <property type="entry name" value="Spt16_M24"/>
</dbReference>
<comment type="caution">
    <text evidence="16">The sequence shown here is derived from an EMBL/GenBank/DDBJ whole genome shotgun (WGS) entry which is preliminary data.</text>
</comment>
<keyword evidence="4 10" id="KW-0227">DNA damage</keyword>
<feature type="region of interest" description="Disordered" evidence="12">
    <location>
        <begin position="442"/>
        <end position="506"/>
    </location>
</feature>
<dbReference type="FunFam" id="2.30.29.30:FF:000017">
    <property type="entry name" value="FACT complex subunit SPT16"/>
    <property type="match status" value="1"/>
</dbReference>
<dbReference type="InterPro" id="IPR013953">
    <property type="entry name" value="FACT_SPT16_M"/>
</dbReference>
<dbReference type="Pfam" id="PF24824">
    <property type="entry name" value="PH_SPT16"/>
    <property type="match status" value="1"/>
</dbReference>
<dbReference type="GO" id="GO:0006260">
    <property type="term" value="P:DNA replication"/>
    <property type="evidence" value="ECO:0007669"/>
    <property type="project" value="UniProtKB-KW"/>
</dbReference>
<feature type="compositionally biased region" description="Acidic residues" evidence="12">
    <location>
        <begin position="989"/>
        <end position="1004"/>
    </location>
</feature>
<evidence type="ECO:0000256" key="9">
    <source>
        <dbReference type="ARBA" id="ARBA00023242"/>
    </source>
</evidence>
<dbReference type="InterPro" id="IPR029148">
    <property type="entry name" value="FACT-SPT16_Nlobe"/>
</dbReference>
<evidence type="ECO:0000256" key="2">
    <source>
        <dbReference type="ARBA" id="ARBA00022454"/>
    </source>
</evidence>
<reference evidence="16 17" key="1">
    <citation type="submission" date="2014-02" db="EMBL/GenBank/DDBJ databases">
        <title>Single nucleus genome sequencing reveals high similarity among nuclei of an endomycorrhizal fungus.</title>
        <authorList>
            <person name="Lin K."/>
            <person name="Geurts R."/>
            <person name="Zhang Z."/>
            <person name="Limpens E."/>
            <person name="Saunders D.G."/>
            <person name="Mu D."/>
            <person name="Pang E."/>
            <person name="Cao H."/>
            <person name="Cha H."/>
            <person name="Lin T."/>
            <person name="Zhou Q."/>
            <person name="Shang Y."/>
            <person name="Li Y."/>
            <person name="Ivanov S."/>
            <person name="Sharma T."/>
            <person name="Velzen R.V."/>
            <person name="Ruijter N.D."/>
            <person name="Aanen D.K."/>
            <person name="Win J."/>
            <person name="Kamoun S."/>
            <person name="Bisseling T."/>
            <person name="Huang S."/>
        </authorList>
    </citation>
    <scope>NUCLEOTIDE SEQUENCE [LARGE SCALE GENOMIC DNA]</scope>
    <source>
        <strain evidence="17">DAOM197198w</strain>
    </source>
</reference>
<dbReference type="Proteomes" id="UP000022910">
    <property type="component" value="Unassembled WGS sequence"/>
</dbReference>
<comment type="subunit">
    <text evidence="10">Component of the FACT complex.</text>
</comment>
<keyword evidence="7 10" id="KW-0804">Transcription</keyword>
<feature type="coiled-coil region" evidence="11">
    <location>
        <begin position="629"/>
        <end position="659"/>
    </location>
</feature>
<dbReference type="FunFam" id="3.90.230.10:FF:000005">
    <property type="entry name" value="FACT complex subunit spt16"/>
    <property type="match status" value="1"/>
</dbReference>
<accession>A0A015KIM0</accession>
<dbReference type="GO" id="GO:0006368">
    <property type="term" value="P:transcription elongation by RNA polymerase II"/>
    <property type="evidence" value="ECO:0007669"/>
    <property type="project" value="TreeGrafter"/>
</dbReference>
<dbReference type="PANTHER" id="PTHR13980:SF15">
    <property type="entry name" value="FACT COMPLEX SUBUNIT SPT16"/>
    <property type="match status" value="1"/>
</dbReference>
<dbReference type="SMART" id="SM01287">
    <property type="entry name" value="Rtt106"/>
    <property type="match status" value="1"/>
</dbReference>
<dbReference type="Gene3D" id="3.90.230.10">
    <property type="entry name" value="Creatinase/methionine aminopeptidase superfamily"/>
    <property type="match status" value="1"/>
</dbReference>
<dbReference type="SMR" id="A0A015KIM0"/>
<dbReference type="Gene3D" id="2.30.29.150">
    <property type="match status" value="1"/>
</dbReference>
<dbReference type="InterPro" id="IPR036005">
    <property type="entry name" value="Creatinase/aminopeptidase-like"/>
</dbReference>
<dbReference type="CDD" id="cd01091">
    <property type="entry name" value="CDC68-like"/>
    <property type="match status" value="1"/>
</dbReference>
<feature type="domain" description="FACT complex subunit SPT16 N-terminal lobe" evidence="13">
    <location>
        <begin position="9"/>
        <end position="176"/>
    </location>
</feature>
<dbReference type="InterPro" id="IPR013719">
    <property type="entry name" value="RTT106/SPT16-like_middle_dom"/>
</dbReference>
<dbReference type="InterPro" id="IPR048969">
    <property type="entry name" value="FACT_SPT16_C"/>
</dbReference>
<feature type="domain" description="FACT complex subunit SPT16 middle" evidence="14">
    <location>
        <begin position="551"/>
        <end position="701"/>
    </location>
</feature>
<dbReference type="GO" id="GO:0006281">
    <property type="term" value="P:DNA repair"/>
    <property type="evidence" value="ECO:0007669"/>
    <property type="project" value="UniProtKB-UniRule"/>
</dbReference>
<evidence type="ECO:0000259" key="15">
    <source>
        <dbReference type="SMART" id="SM01287"/>
    </source>
</evidence>
<dbReference type="Gene3D" id="2.30.29.210">
    <property type="entry name" value="FACT complex subunit Spt16p/Cdc68p"/>
    <property type="match status" value="1"/>
</dbReference>
<dbReference type="Pfam" id="PF08644">
    <property type="entry name" value="SPT16"/>
    <property type="match status" value="1"/>
</dbReference>
<evidence type="ECO:0000256" key="5">
    <source>
        <dbReference type="ARBA" id="ARBA00023015"/>
    </source>
</evidence>
<keyword evidence="8 10" id="KW-0234">DNA repair</keyword>
<gene>
    <name evidence="16" type="ORF">RirG_188580</name>
</gene>
<evidence type="ECO:0000256" key="6">
    <source>
        <dbReference type="ARBA" id="ARBA00023054"/>
    </source>
</evidence>
<dbReference type="GO" id="GO:0010468">
    <property type="term" value="P:regulation of gene expression"/>
    <property type="evidence" value="ECO:0007669"/>
    <property type="project" value="UniProtKB-ARBA"/>
</dbReference>
<feature type="compositionally biased region" description="Basic and acidic residues" evidence="12">
    <location>
        <begin position="483"/>
        <end position="506"/>
    </location>
</feature>
<evidence type="ECO:0000313" key="17">
    <source>
        <dbReference type="Proteomes" id="UP000022910"/>
    </source>
</evidence>
<evidence type="ECO:0000259" key="13">
    <source>
        <dbReference type="SMART" id="SM01285"/>
    </source>
</evidence>
<keyword evidence="6 11" id="KW-0175">Coiled coil</keyword>
<evidence type="ECO:0000256" key="11">
    <source>
        <dbReference type="SAM" id="Coils"/>
    </source>
</evidence>
<dbReference type="GO" id="GO:0031491">
    <property type="term" value="F:nucleosome binding"/>
    <property type="evidence" value="ECO:0007669"/>
    <property type="project" value="TreeGrafter"/>
</dbReference>
<name>A0A015KIM0_RHIIW</name>
<keyword evidence="5 10" id="KW-0805">Transcription regulation</keyword>
<dbReference type="PANTHER" id="PTHR13980">
    <property type="entry name" value="CDC68 RELATED"/>
    <property type="match status" value="1"/>
</dbReference>
<dbReference type="InterPro" id="IPR000994">
    <property type="entry name" value="Pept_M24"/>
</dbReference>
<comment type="subcellular location">
    <subcellularLocation>
        <location evidence="10">Nucleus</location>
    </subcellularLocation>
    <subcellularLocation>
        <location evidence="10">Chromosome</location>
    </subcellularLocation>
</comment>
<sequence length="1039" mass="119423">MTEEKQLILDTKTFHKRARILQTIWKESLSKSKDASDEFQGAETILIIVGDLLEEYPYQKSTAIQTWLLGYEWRDTLILLTQDKFHFVAKEKMAEVLEQLNQGDKQVSVEIHKYTKDQSQHRDLFESIITYITEGEKKRLGILPKDLKEGNFVQEWSEVYKNFKDKIEEVDVSAGVASVLAVKDEEELKTVRVAGKLSSLIMQHFIGVVTSLVDEEKQVTHEKLSEDIDNILTSDQNTFLKKGVQDVDLSRADFCYTPIIQSGGIYDFKSSAESDNRTLHAGTILCSFGVRYKSYCSNIGRTILFDPTKEQERNYEILLELQRRIVEHIKSGVKLRDVYVKAINFVKNKKPELVSHFVKSLGHGMGIEFRESAYSINAKSTKEFKAGMVFNLSVGFQNLENSKATDEESKIYSLWIIDTIRVSNNEPAPLLTEGNRKLNNMAFSFQDGPESGSEAKKENKRPAQKVETKRTAMRKSTVLKSKFRSEDKDEDSEQKRKEHQAELAKQKQAEGLARFGYGVDHQTSQREATFRKFESYKRDTALPKEVKELKIVVDQRNETIILPVFGLAVPFHISTLKNVNKTDEGEYTYLRINFLTPGQASGKKEDMPFDDPNANFVRAVTYRSIDENLSEIYRKIVELKKTAAKKEAERKEMSDLVEQDKLIELRGRRPTHRLSEVFVRPGLDGKRIPGELEIHENGLRYQSHRTNQKLDILFSNIQHLFFQPCDNELIVLLHIHLKNPVIHGKKKTKDIQFYREASDVQFDETGNRKRKYRYGDEDELGAEQEERRRRALLNKEFKSFAEKIAESSEGRVDVDIPFREIAFQGVPFRTNVLLQPTTECLVHLTDPPFLVITIADVEIAHLERVQFGLKNFDLVFIFKDYSRAPVHINTIPMNQLENVKDWLDHVDLVFYEGPQNLNWTQIMRTIQKDPADFYQDGGWSFLNMHGEGDDSDASTETASEYVLSESAYSESSSDESSDQNEVSESAGSSEEESDESGESWDELEEKARKADERKEVGGGTSKRKETPDDTRGKNKKIRR</sequence>
<dbReference type="FunFam" id="2.30.29.210:FF:000001">
    <property type="entry name" value="FACT complex subunit spt16"/>
    <property type="match status" value="1"/>
</dbReference>
<keyword evidence="3 10" id="KW-0235">DNA replication</keyword>
<evidence type="ECO:0000256" key="7">
    <source>
        <dbReference type="ARBA" id="ARBA00023163"/>
    </source>
</evidence>
<evidence type="ECO:0000259" key="14">
    <source>
        <dbReference type="SMART" id="SM01286"/>
    </source>
</evidence>
<evidence type="ECO:0000256" key="3">
    <source>
        <dbReference type="ARBA" id="ARBA00022705"/>
    </source>
</evidence>
<dbReference type="STRING" id="1432141.A0A015KIM0"/>
<evidence type="ECO:0000256" key="4">
    <source>
        <dbReference type="ARBA" id="ARBA00022763"/>
    </source>
</evidence>
<keyword evidence="2 10" id="KW-0158">Chromosome</keyword>
<proteinExistence type="inferred from homology"/>
<dbReference type="FunFam" id="2.30.29.150:FF:000002">
    <property type="entry name" value="FACT complex subunit SPT16"/>
    <property type="match status" value="1"/>
</dbReference>
<evidence type="ECO:0000256" key="10">
    <source>
        <dbReference type="RuleBase" id="RU367052"/>
    </source>
</evidence>
<comment type="similarity">
    <text evidence="1 10">Belongs to the peptidase M24 family. SPT16 subfamily.</text>
</comment>
<organism evidence="16 17">
    <name type="scientific">Rhizophagus irregularis (strain DAOM 197198w)</name>
    <name type="common">Glomus intraradices</name>
    <dbReference type="NCBI Taxonomy" id="1432141"/>
    <lineage>
        <taxon>Eukaryota</taxon>
        <taxon>Fungi</taxon>
        <taxon>Fungi incertae sedis</taxon>
        <taxon>Mucoromycota</taxon>
        <taxon>Glomeromycotina</taxon>
        <taxon>Glomeromycetes</taxon>
        <taxon>Glomerales</taxon>
        <taxon>Glomeraceae</taxon>
        <taxon>Rhizophagus</taxon>
    </lineage>
</organism>
<dbReference type="OrthoDB" id="10251642at2759"/>
<evidence type="ECO:0000256" key="1">
    <source>
        <dbReference type="ARBA" id="ARBA00010779"/>
    </source>
</evidence>
<dbReference type="Pfam" id="PF08512">
    <property type="entry name" value="Rttp106-like_middle"/>
    <property type="match status" value="1"/>
</dbReference>